<dbReference type="PROSITE" id="PS00519">
    <property type="entry name" value="HTH_ASNC_1"/>
    <property type="match status" value="1"/>
</dbReference>
<dbReference type="AlphaFoldDB" id="A0A3B0RLC8"/>
<dbReference type="InterPro" id="IPR019888">
    <property type="entry name" value="Tscrpt_reg_AsnC-like"/>
</dbReference>
<dbReference type="SUPFAM" id="SSF54909">
    <property type="entry name" value="Dimeric alpha+beta barrel"/>
    <property type="match status" value="1"/>
</dbReference>
<dbReference type="PROSITE" id="PS50956">
    <property type="entry name" value="HTH_ASNC_2"/>
    <property type="match status" value="1"/>
</dbReference>
<reference evidence="5" key="1">
    <citation type="submission" date="2018-06" db="EMBL/GenBank/DDBJ databases">
        <authorList>
            <person name="Zhirakovskaya E."/>
        </authorList>
    </citation>
    <scope>NUCLEOTIDE SEQUENCE</scope>
</reference>
<evidence type="ECO:0000259" key="4">
    <source>
        <dbReference type="PROSITE" id="PS50956"/>
    </source>
</evidence>
<evidence type="ECO:0000256" key="2">
    <source>
        <dbReference type="ARBA" id="ARBA00023125"/>
    </source>
</evidence>
<dbReference type="Gene3D" id="3.30.70.920">
    <property type="match status" value="1"/>
</dbReference>
<dbReference type="Pfam" id="PF13404">
    <property type="entry name" value="HTH_AsnC-type"/>
    <property type="match status" value="1"/>
</dbReference>
<dbReference type="Pfam" id="PF01037">
    <property type="entry name" value="AsnC_trans_reg"/>
    <property type="match status" value="1"/>
</dbReference>
<accession>A0A3B0RLC8</accession>
<evidence type="ECO:0000256" key="3">
    <source>
        <dbReference type="ARBA" id="ARBA00023163"/>
    </source>
</evidence>
<gene>
    <name evidence="5" type="ORF">MNBD_ALPHA05-1178</name>
</gene>
<dbReference type="InterPro" id="IPR011991">
    <property type="entry name" value="ArsR-like_HTH"/>
</dbReference>
<dbReference type="GO" id="GO:0043565">
    <property type="term" value="F:sequence-specific DNA binding"/>
    <property type="evidence" value="ECO:0007669"/>
    <property type="project" value="InterPro"/>
</dbReference>
<dbReference type="SMART" id="SM00344">
    <property type="entry name" value="HTH_ASNC"/>
    <property type="match status" value="1"/>
</dbReference>
<evidence type="ECO:0000256" key="1">
    <source>
        <dbReference type="ARBA" id="ARBA00023015"/>
    </source>
</evidence>
<protein>
    <recommendedName>
        <fullName evidence="4">HTH asnC-type domain-containing protein</fullName>
    </recommendedName>
</protein>
<organism evidence="5">
    <name type="scientific">hydrothermal vent metagenome</name>
    <dbReference type="NCBI Taxonomy" id="652676"/>
    <lineage>
        <taxon>unclassified sequences</taxon>
        <taxon>metagenomes</taxon>
        <taxon>ecological metagenomes</taxon>
    </lineage>
</organism>
<dbReference type="GO" id="GO:0005829">
    <property type="term" value="C:cytosol"/>
    <property type="evidence" value="ECO:0007669"/>
    <property type="project" value="TreeGrafter"/>
</dbReference>
<dbReference type="GO" id="GO:0043200">
    <property type="term" value="P:response to amino acid"/>
    <property type="evidence" value="ECO:0007669"/>
    <property type="project" value="TreeGrafter"/>
</dbReference>
<dbReference type="PANTHER" id="PTHR30154:SF34">
    <property type="entry name" value="TRANSCRIPTIONAL REGULATOR AZLB"/>
    <property type="match status" value="1"/>
</dbReference>
<keyword evidence="1" id="KW-0805">Transcription regulation</keyword>
<dbReference type="Gene3D" id="1.10.10.10">
    <property type="entry name" value="Winged helix-like DNA-binding domain superfamily/Winged helix DNA-binding domain"/>
    <property type="match status" value="1"/>
</dbReference>
<dbReference type="PRINTS" id="PR00033">
    <property type="entry name" value="HTHASNC"/>
</dbReference>
<keyword evidence="2" id="KW-0238">DNA-binding</keyword>
<dbReference type="InterPro" id="IPR011008">
    <property type="entry name" value="Dimeric_a/b-barrel"/>
</dbReference>
<proteinExistence type="predicted"/>
<dbReference type="InterPro" id="IPR036390">
    <property type="entry name" value="WH_DNA-bd_sf"/>
</dbReference>
<dbReference type="CDD" id="cd00090">
    <property type="entry name" value="HTH_ARSR"/>
    <property type="match status" value="1"/>
</dbReference>
<feature type="domain" description="HTH asnC-type" evidence="4">
    <location>
        <begin position="1"/>
        <end position="62"/>
    </location>
</feature>
<dbReference type="InterPro" id="IPR000485">
    <property type="entry name" value="AsnC-type_HTH_dom"/>
</dbReference>
<dbReference type="InterPro" id="IPR019885">
    <property type="entry name" value="Tscrpt_reg_HTH_AsnC-type_CS"/>
</dbReference>
<keyword evidence="3" id="KW-0804">Transcription</keyword>
<dbReference type="SUPFAM" id="SSF46785">
    <property type="entry name" value="Winged helix' DNA-binding domain"/>
    <property type="match status" value="1"/>
</dbReference>
<evidence type="ECO:0000313" key="5">
    <source>
        <dbReference type="EMBL" id="VAV94000.1"/>
    </source>
</evidence>
<dbReference type="InterPro" id="IPR019887">
    <property type="entry name" value="Tscrpt_reg_AsnC/Lrp_C"/>
</dbReference>
<dbReference type="InterPro" id="IPR036388">
    <property type="entry name" value="WH-like_DNA-bd_sf"/>
</dbReference>
<sequence length="150" mass="16923">MDAFDAAILNVLQEDGQTPFTELGEQVGLSPSACHKRVKELRRSGVIAHQVVIVDERKLGMETSVFIQATLKNQRQATLAAFEKAVSLHREIMECYLMAGLSDYLLRILCRDGADYERIHADILTRLPGVDRVITNFSIRKVLRRTAVRL</sequence>
<dbReference type="EMBL" id="UOEH01000130">
    <property type="protein sequence ID" value="VAV94000.1"/>
    <property type="molecule type" value="Genomic_DNA"/>
</dbReference>
<dbReference type="PANTHER" id="PTHR30154">
    <property type="entry name" value="LEUCINE-RESPONSIVE REGULATORY PROTEIN"/>
    <property type="match status" value="1"/>
</dbReference>
<name>A0A3B0RLC8_9ZZZZ</name>